<accession>A0ABT7WFK9</accession>
<dbReference type="Pfam" id="PF04966">
    <property type="entry name" value="OprB"/>
    <property type="match status" value="1"/>
</dbReference>
<feature type="signal peptide" evidence="2">
    <location>
        <begin position="1"/>
        <end position="22"/>
    </location>
</feature>
<keyword evidence="2" id="KW-0732">Signal</keyword>
<keyword evidence="4" id="KW-1185">Reference proteome</keyword>
<evidence type="ECO:0000313" key="3">
    <source>
        <dbReference type="EMBL" id="MDM9631706.1"/>
    </source>
</evidence>
<protein>
    <submittedName>
        <fullName evidence="3">Carbohydrate porin</fullName>
    </submittedName>
</protein>
<feature type="chain" id="PRO_5044954661" evidence="2">
    <location>
        <begin position="23"/>
        <end position="421"/>
    </location>
</feature>
<evidence type="ECO:0000256" key="1">
    <source>
        <dbReference type="ARBA" id="ARBA00008769"/>
    </source>
</evidence>
<evidence type="ECO:0000313" key="4">
    <source>
        <dbReference type="Proteomes" id="UP001174839"/>
    </source>
</evidence>
<dbReference type="InterPro" id="IPR007049">
    <property type="entry name" value="Carb-sel_porin_OprB"/>
</dbReference>
<reference evidence="3" key="1">
    <citation type="submission" date="2023-06" db="EMBL/GenBank/DDBJ databases">
        <title>Robiginitalea aurantiacus sp. nov. and Algoriphagus sediminis sp. nov., isolated from coastal sediment.</title>
        <authorList>
            <person name="Zhou Z.Y."/>
            <person name="An J."/>
            <person name="Jia Y.W."/>
            <person name="Du Z.J."/>
        </authorList>
    </citation>
    <scope>NUCLEOTIDE SEQUENCE</scope>
    <source>
        <strain evidence="3">M39</strain>
    </source>
</reference>
<dbReference type="Proteomes" id="UP001174839">
    <property type="component" value="Unassembled WGS sequence"/>
</dbReference>
<dbReference type="Gene3D" id="2.40.160.180">
    <property type="entry name" value="Carbohydrate-selective porin OprB"/>
    <property type="match status" value="1"/>
</dbReference>
<name>A0ABT7WFK9_9FLAO</name>
<evidence type="ECO:0000256" key="2">
    <source>
        <dbReference type="RuleBase" id="RU363072"/>
    </source>
</evidence>
<comment type="caution">
    <text evidence="3">The sequence shown here is derived from an EMBL/GenBank/DDBJ whole genome shotgun (WGS) entry which is preliminary data.</text>
</comment>
<sequence length="421" mass="48112">MNYRKLFLLEVVMLLPLLSVVAQEDKMQLDTIPEKSGYTSDLQKGINSITTFFMLEDDKEKNTLLRLPLIDSLSQPYYDWKRQLNERTGFIYSLTYSSTNMWGRSSPEKVWDYSGSGFLKFYSRWTLVNRNKLNTGVLAVGVDHRHSYSPFPPGSLGFELGYNGIPALLFTDAKWMLIDLNWQQKFNNGRTGVIIGRYDPNDYFDVLGYVNPFTTFQNLAILLNPSIAFPDLSTGIGASHWITDQVLISATVNDANGLGTEVKFFNDFDELYKSVELSWSPSRDMRFFKNFHVTYWHADARDRAELEESQGIAIGGNWTFHETLMPFFKAGWSQGSAPIYSQSYTGGFILKPNLNKDLFGLGVNWGQTQSDIWQFSSELFYRFQFSQNFAITPSVQYFKNPALDPNLNSAFVVGLRGRLAL</sequence>
<dbReference type="RefSeq" id="WP_289725071.1">
    <property type="nucleotide sequence ID" value="NZ_JAUDUY010000004.1"/>
</dbReference>
<proteinExistence type="inferred from homology"/>
<dbReference type="InterPro" id="IPR038673">
    <property type="entry name" value="OprB_sf"/>
</dbReference>
<dbReference type="EMBL" id="JAUDUY010000004">
    <property type="protein sequence ID" value="MDM9631706.1"/>
    <property type="molecule type" value="Genomic_DNA"/>
</dbReference>
<organism evidence="3 4">
    <name type="scientific">Robiginitalea aurantiaca</name>
    <dbReference type="NCBI Taxonomy" id="3056915"/>
    <lineage>
        <taxon>Bacteria</taxon>
        <taxon>Pseudomonadati</taxon>
        <taxon>Bacteroidota</taxon>
        <taxon>Flavobacteriia</taxon>
        <taxon>Flavobacteriales</taxon>
        <taxon>Flavobacteriaceae</taxon>
        <taxon>Robiginitalea</taxon>
    </lineage>
</organism>
<comment type="similarity">
    <text evidence="1 2">Belongs to the OprB family.</text>
</comment>
<gene>
    <name evidence="3" type="ORF">QU605_09505</name>
</gene>